<keyword evidence="1" id="KW-0472">Membrane</keyword>
<gene>
    <name evidence="2" type="ORF">SEVIR_9G201733v2</name>
</gene>
<evidence type="ECO:0000256" key="1">
    <source>
        <dbReference type="SAM" id="Phobius"/>
    </source>
</evidence>
<dbReference type="AlphaFoldDB" id="A0A4U6SZZ9"/>
<feature type="transmembrane region" description="Helical" evidence="1">
    <location>
        <begin position="73"/>
        <end position="93"/>
    </location>
</feature>
<keyword evidence="1" id="KW-1133">Transmembrane helix</keyword>
<proteinExistence type="predicted"/>
<sequence length="116" mass="13436">MLPHVVFGPRVKPEYGVRKISPFRRLETPRLLRPAERRLPRLPLALPRPFGRFALQIAVFLISLSLSHMHTAALPHSFLIFSCTYVLSLVFLSQQDRRRRRRRLPSADCPREGILG</sequence>
<evidence type="ECO:0000313" key="2">
    <source>
        <dbReference type="EMBL" id="TKV93062.1"/>
    </source>
</evidence>
<protein>
    <submittedName>
        <fullName evidence="2">Uncharacterized protein</fullName>
    </submittedName>
</protein>
<keyword evidence="1" id="KW-0812">Transmembrane</keyword>
<accession>A0A4U6SZZ9</accession>
<reference evidence="2" key="1">
    <citation type="submission" date="2019-03" db="EMBL/GenBank/DDBJ databases">
        <title>WGS assembly of Setaria viridis.</title>
        <authorList>
            <person name="Huang P."/>
            <person name="Jenkins J."/>
            <person name="Grimwood J."/>
            <person name="Barry K."/>
            <person name="Healey A."/>
            <person name="Mamidi S."/>
            <person name="Sreedasyam A."/>
            <person name="Shu S."/>
            <person name="Feldman M."/>
            <person name="Wu J."/>
            <person name="Yu Y."/>
            <person name="Chen C."/>
            <person name="Johnson J."/>
            <person name="Rokhsar D."/>
            <person name="Baxter I."/>
            <person name="Schmutz J."/>
            <person name="Brutnell T."/>
            <person name="Kellogg E."/>
        </authorList>
    </citation>
    <scope>NUCLEOTIDE SEQUENCE [LARGE SCALE GENOMIC DNA]</scope>
</reference>
<evidence type="ECO:0000313" key="3">
    <source>
        <dbReference type="Proteomes" id="UP000298652"/>
    </source>
</evidence>
<organism evidence="2 3">
    <name type="scientific">Setaria viridis</name>
    <name type="common">Green bristlegrass</name>
    <name type="synonym">Setaria italica subsp. viridis</name>
    <dbReference type="NCBI Taxonomy" id="4556"/>
    <lineage>
        <taxon>Eukaryota</taxon>
        <taxon>Viridiplantae</taxon>
        <taxon>Streptophyta</taxon>
        <taxon>Embryophyta</taxon>
        <taxon>Tracheophyta</taxon>
        <taxon>Spermatophyta</taxon>
        <taxon>Magnoliopsida</taxon>
        <taxon>Liliopsida</taxon>
        <taxon>Poales</taxon>
        <taxon>Poaceae</taxon>
        <taxon>PACMAD clade</taxon>
        <taxon>Panicoideae</taxon>
        <taxon>Panicodae</taxon>
        <taxon>Paniceae</taxon>
        <taxon>Cenchrinae</taxon>
        <taxon>Setaria</taxon>
    </lineage>
</organism>
<dbReference type="Proteomes" id="UP000298652">
    <property type="component" value="Chromosome 9"/>
</dbReference>
<name>A0A4U6SZZ9_SETVI</name>
<keyword evidence="3" id="KW-1185">Reference proteome</keyword>
<dbReference type="EMBL" id="CM016560">
    <property type="protein sequence ID" value="TKV93062.1"/>
    <property type="molecule type" value="Genomic_DNA"/>
</dbReference>
<dbReference type="Gramene" id="TKV93062">
    <property type="protein sequence ID" value="TKV93062"/>
    <property type="gene ID" value="SEVIR_9G201733v2"/>
</dbReference>